<dbReference type="GeneID" id="85324245"/>
<organism evidence="1 2">
    <name type="scientific">Lasiosphaeria miniovina</name>
    <dbReference type="NCBI Taxonomy" id="1954250"/>
    <lineage>
        <taxon>Eukaryota</taxon>
        <taxon>Fungi</taxon>
        <taxon>Dikarya</taxon>
        <taxon>Ascomycota</taxon>
        <taxon>Pezizomycotina</taxon>
        <taxon>Sordariomycetes</taxon>
        <taxon>Sordariomycetidae</taxon>
        <taxon>Sordariales</taxon>
        <taxon>Lasiosphaeriaceae</taxon>
        <taxon>Lasiosphaeria</taxon>
    </lineage>
</organism>
<sequence>MSGPAGDTAAAAAPSAGGAGGFDLVRRATQAMMSRYVTLRHCAPHSSSRHHLPSRPKHPLLCSFCLVRQSVFSLGHWPCIRAAVLRHASFWTAAAITLPSQSGGGGFLRASRRPHQFSRNPLPIRIPPTEAALGYLNLGGGRGPTDGICCEISVLPPIHPLEPSLCLALPCFGCHRLVESAAPSSQVVPVSLMALEALSAGGRLRPPEAP</sequence>
<dbReference type="EMBL" id="JAUIRO010000001">
    <property type="protein sequence ID" value="KAK0734385.1"/>
    <property type="molecule type" value="Genomic_DNA"/>
</dbReference>
<name>A0AA40BHM0_9PEZI</name>
<dbReference type="AlphaFoldDB" id="A0AA40BHM0"/>
<reference evidence="1" key="1">
    <citation type="submission" date="2023-06" db="EMBL/GenBank/DDBJ databases">
        <title>Genome-scale phylogeny and comparative genomics of the fungal order Sordariales.</title>
        <authorList>
            <consortium name="Lawrence Berkeley National Laboratory"/>
            <person name="Hensen N."/>
            <person name="Bonometti L."/>
            <person name="Westerberg I."/>
            <person name="Brannstrom I.O."/>
            <person name="Guillou S."/>
            <person name="Cros-Aarteil S."/>
            <person name="Calhoun S."/>
            <person name="Haridas S."/>
            <person name="Kuo A."/>
            <person name="Mondo S."/>
            <person name="Pangilinan J."/>
            <person name="Riley R."/>
            <person name="LaButti K."/>
            <person name="Andreopoulos B."/>
            <person name="Lipzen A."/>
            <person name="Chen C."/>
            <person name="Yanf M."/>
            <person name="Daum C."/>
            <person name="Ng V."/>
            <person name="Clum A."/>
            <person name="Steindorff A."/>
            <person name="Ohm R."/>
            <person name="Martin F."/>
            <person name="Silar P."/>
            <person name="Natvig D."/>
            <person name="Lalanne C."/>
            <person name="Gautier V."/>
            <person name="Ament-velasquez S.L."/>
            <person name="Kruys A."/>
            <person name="Hutchinson M.I."/>
            <person name="Powell A.J."/>
            <person name="Barry K."/>
            <person name="Miller A.N."/>
            <person name="Grigoriev I.V."/>
            <person name="Debuchy R."/>
            <person name="Gladieux P."/>
            <person name="Thoren M.H."/>
            <person name="Johannesson H."/>
        </authorList>
    </citation>
    <scope>NUCLEOTIDE SEQUENCE</scope>
    <source>
        <strain evidence="1">SMH2392-1A</strain>
    </source>
</reference>
<dbReference type="RefSeq" id="XP_060303262.1">
    <property type="nucleotide sequence ID" value="XM_060440975.1"/>
</dbReference>
<evidence type="ECO:0000313" key="2">
    <source>
        <dbReference type="Proteomes" id="UP001172101"/>
    </source>
</evidence>
<evidence type="ECO:0000313" key="1">
    <source>
        <dbReference type="EMBL" id="KAK0734385.1"/>
    </source>
</evidence>
<dbReference type="Proteomes" id="UP001172101">
    <property type="component" value="Unassembled WGS sequence"/>
</dbReference>
<protein>
    <submittedName>
        <fullName evidence="1">Uncharacterized protein</fullName>
    </submittedName>
</protein>
<keyword evidence="2" id="KW-1185">Reference proteome</keyword>
<accession>A0AA40BHM0</accession>
<comment type="caution">
    <text evidence="1">The sequence shown here is derived from an EMBL/GenBank/DDBJ whole genome shotgun (WGS) entry which is preliminary data.</text>
</comment>
<proteinExistence type="predicted"/>
<gene>
    <name evidence="1" type="ORF">B0T26DRAFT_688280</name>
</gene>